<dbReference type="Proteomes" id="UP000268033">
    <property type="component" value="Unassembled WGS sequence"/>
</dbReference>
<dbReference type="RefSeq" id="WP_050659639.1">
    <property type="nucleotide sequence ID" value="NZ_LFWC01000010.1"/>
</dbReference>
<evidence type="ECO:0008006" key="3">
    <source>
        <dbReference type="Google" id="ProtNLM"/>
    </source>
</evidence>
<accession>A0A3N1NYZ5</accession>
<name>A0A3N1NYZ5_9GAMM</name>
<evidence type="ECO:0000313" key="1">
    <source>
        <dbReference type="EMBL" id="ROQ24192.1"/>
    </source>
</evidence>
<dbReference type="OrthoDB" id="5890662at2"/>
<organism evidence="1 2">
    <name type="scientific">Gallaecimonas pentaromativorans</name>
    <dbReference type="NCBI Taxonomy" id="584787"/>
    <lineage>
        <taxon>Bacteria</taxon>
        <taxon>Pseudomonadati</taxon>
        <taxon>Pseudomonadota</taxon>
        <taxon>Gammaproteobacteria</taxon>
        <taxon>Enterobacterales</taxon>
        <taxon>Gallaecimonadaceae</taxon>
        <taxon>Gallaecimonas</taxon>
    </lineage>
</organism>
<sequence length="103" mass="11147">MPDNVIKSSPATLQDGAAKADGKLSLTESEVIFVPFNERFGLGPYRFKRSEITSVVKCLGKGGGIIPITTEAFRVTLSNALHYEFIVADTEAWIAALTEKVNS</sequence>
<proteinExistence type="predicted"/>
<reference evidence="1 2" key="1">
    <citation type="submission" date="2018-11" db="EMBL/GenBank/DDBJ databases">
        <title>Genomic Encyclopedia of Type Strains, Phase IV (KMG-IV): sequencing the most valuable type-strain genomes for metagenomic binning, comparative biology and taxonomic classification.</title>
        <authorList>
            <person name="Goeker M."/>
        </authorList>
    </citation>
    <scope>NUCLEOTIDE SEQUENCE [LARGE SCALE GENOMIC DNA]</scope>
    <source>
        <strain evidence="1 2">DSM 21945</strain>
    </source>
</reference>
<comment type="caution">
    <text evidence="1">The sequence shown here is derived from an EMBL/GenBank/DDBJ whole genome shotgun (WGS) entry which is preliminary data.</text>
</comment>
<gene>
    <name evidence="1" type="ORF">EDC28_10773</name>
</gene>
<evidence type="ECO:0000313" key="2">
    <source>
        <dbReference type="Proteomes" id="UP000268033"/>
    </source>
</evidence>
<protein>
    <recommendedName>
        <fullName evidence="3">GRAM domain-containing protein</fullName>
    </recommendedName>
</protein>
<dbReference type="AlphaFoldDB" id="A0A3N1NYZ5"/>
<dbReference type="EMBL" id="RJUL01000007">
    <property type="protein sequence ID" value="ROQ24192.1"/>
    <property type="molecule type" value="Genomic_DNA"/>
</dbReference>
<keyword evidence="2" id="KW-1185">Reference proteome</keyword>